<evidence type="ECO:0000256" key="6">
    <source>
        <dbReference type="ARBA" id="ARBA00023326"/>
    </source>
</evidence>
<evidence type="ECO:0000256" key="5">
    <source>
        <dbReference type="ARBA" id="ARBA00023295"/>
    </source>
</evidence>
<evidence type="ECO:0000313" key="12">
    <source>
        <dbReference type="Proteomes" id="UP001566331"/>
    </source>
</evidence>
<dbReference type="SUPFAM" id="SSF54556">
    <property type="entry name" value="Chitinase insertion domain"/>
    <property type="match status" value="1"/>
</dbReference>
<evidence type="ECO:0000313" key="11">
    <source>
        <dbReference type="EMBL" id="MEZ0474829.1"/>
    </source>
</evidence>
<dbReference type="SUPFAM" id="SSF51445">
    <property type="entry name" value="(Trans)glycosidases"/>
    <property type="match status" value="1"/>
</dbReference>
<feature type="chain" id="PRO_5046043759" description="chitinase" evidence="9">
    <location>
        <begin position="22"/>
        <end position="399"/>
    </location>
</feature>
<dbReference type="InterPro" id="IPR001223">
    <property type="entry name" value="Glyco_hydro18_cat"/>
</dbReference>
<comment type="similarity">
    <text evidence="8">Belongs to the glycosyl hydrolase 18 family.</text>
</comment>
<dbReference type="PROSITE" id="PS01095">
    <property type="entry name" value="GH18_1"/>
    <property type="match status" value="1"/>
</dbReference>
<dbReference type="EMBL" id="JBFWIC010000010">
    <property type="protein sequence ID" value="MEZ0474829.1"/>
    <property type="molecule type" value="Genomic_DNA"/>
</dbReference>
<dbReference type="PROSITE" id="PS51910">
    <property type="entry name" value="GH18_2"/>
    <property type="match status" value="1"/>
</dbReference>
<dbReference type="SMART" id="SM00636">
    <property type="entry name" value="Glyco_18"/>
    <property type="match status" value="1"/>
</dbReference>
<evidence type="ECO:0000256" key="3">
    <source>
        <dbReference type="ARBA" id="ARBA00022801"/>
    </source>
</evidence>
<evidence type="ECO:0000256" key="4">
    <source>
        <dbReference type="ARBA" id="ARBA00023024"/>
    </source>
</evidence>
<comment type="catalytic activity">
    <reaction evidence="1">
        <text>Random endo-hydrolysis of N-acetyl-beta-D-glucosaminide (1-&gt;4)-beta-linkages in chitin and chitodextrins.</text>
        <dbReference type="EC" id="3.2.1.14"/>
    </reaction>
</comment>
<proteinExistence type="inferred from homology"/>
<dbReference type="Gene3D" id="3.10.50.10">
    <property type="match status" value="1"/>
</dbReference>
<keyword evidence="5 7" id="KW-0326">Glycosidase</keyword>
<feature type="domain" description="GH18" evidence="10">
    <location>
        <begin position="33"/>
        <end position="397"/>
    </location>
</feature>
<dbReference type="Gene3D" id="3.20.20.80">
    <property type="entry name" value="Glycosidases"/>
    <property type="match status" value="1"/>
</dbReference>
<dbReference type="InterPro" id="IPR029070">
    <property type="entry name" value="Chitinase_insertion_sf"/>
</dbReference>
<evidence type="ECO:0000259" key="10">
    <source>
        <dbReference type="PROSITE" id="PS51910"/>
    </source>
</evidence>
<evidence type="ECO:0000256" key="7">
    <source>
        <dbReference type="RuleBase" id="RU000489"/>
    </source>
</evidence>
<dbReference type="PANTHER" id="PTHR11177">
    <property type="entry name" value="CHITINASE"/>
    <property type="match status" value="1"/>
</dbReference>
<dbReference type="Proteomes" id="UP001566331">
    <property type="component" value="Unassembled WGS sequence"/>
</dbReference>
<gene>
    <name evidence="11" type="ORF">AB6713_09380</name>
</gene>
<comment type="caution">
    <text evidence="11">The sequence shown here is derived from an EMBL/GenBank/DDBJ whole genome shotgun (WGS) entry which is preliminary data.</text>
</comment>
<organism evidence="11 12">
    <name type="scientific">Luteimonas salinilitoris</name>
    <dbReference type="NCBI Taxonomy" id="3237697"/>
    <lineage>
        <taxon>Bacteria</taxon>
        <taxon>Pseudomonadati</taxon>
        <taxon>Pseudomonadota</taxon>
        <taxon>Gammaproteobacteria</taxon>
        <taxon>Lysobacterales</taxon>
        <taxon>Lysobacteraceae</taxon>
        <taxon>Luteimonas</taxon>
    </lineage>
</organism>
<dbReference type="Pfam" id="PF00704">
    <property type="entry name" value="Glyco_hydro_18"/>
    <property type="match status" value="1"/>
</dbReference>
<protein>
    <recommendedName>
        <fullName evidence="2">chitinase</fullName>
        <ecNumber evidence="2">3.2.1.14</ecNumber>
    </recommendedName>
</protein>
<dbReference type="EC" id="3.2.1.14" evidence="2"/>
<dbReference type="InterPro" id="IPR011583">
    <property type="entry name" value="Chitinase_II/V-like_cat"/>
</dbReference>
<evidence type="ECO:0000256" key="1">
    <source>
        <dbReference type="ARBA" id="ARBA00000822"/>
    </source>
</evidence>
<dbReference type="InterPro" id="IPR001579">
    <property type="entry name" value="Glyco_hydro_18_chit_AS"/>
</dbReference>
<dbReference type="GO" id="GO:0016787">
    <property type="term" value="F:hydrolase activity"/>
    <property type="evidence" value="ECO:0007669"/>
    <property type="project" value="UniProtKB-KW"/>
</dbReference>
<feature type="signal peptide" evidence="9">
    <location>
        <begin position="1"/>
        <end position="21"/>
    </location>
</feature>
<dbReference type="InterPro" id="IPR050314">
    <property type="entry name" value="Glycosyl_Hydrlase_18"/>
</dbReference>
<keyword evidence="9" id="KW-0732">Signal</keyword>
<name>A0ABV4HTU7_9GAMM</name>
<evidence type="ECO:0000256" key="8">
    <source>
        <dbReference type="RuleBase" id="RU004453"/>
    </source>
</evidence>
<keyword evidence="6" id="KW-0624">Polysaccharide degradation</keyword>
<sequence length="399" mass="44146">MSRWMIAALLVGLAASNPLVAAHAADGNRPEAKVIGAYFPGGSAARYPISRIPADRLTHLFYAFATIDEGRCASPGAEAGAHFAALAELKRRHPRLRTLISIGGWSAGGFSDAASTERSRRRFVASCVALFFDAHRGSFDGVDIDWEYPVYGGPPEIGARPQDRRNMTLLAREFRRQLRALGKERGQSFLLTAALPAGRLQSTGPYDPARSYELAELAGVLDFINLMTYDMGTGFSAVSSFNAPLNEVAEDPLDQPMRRWNNVAGAIDYYRQQGVPAHKLVLGVPFYGRGFRVSSEADHGLYQAYAGTFDPGAWRDIKANLLPDPQWEQHWHPVAQSPWLLHRGERKFVSYEDPKSVAIRAQLARDRGLLGVFMWELTGDDEQRGLLEAMARPFRDGRN</sequence>
<accession>A0ABV4HTU7</accession>
<keyword evidence="3 7" id="KW-0378">Hydrolase</keyword>
<dbReference type="CDD" id="cd06548">
    <property type="entry name" value="GH18_chitinase"/>
    <property type="match status" value="1"/>
</dbReference>
<reference evidence="11 12" key="1">
    <citation type="submission" date="2024-07" db="EMBL/GenBank/DDBJ databases">
        <title>Luteimonas salilacus sp. nov., isolated from the shore soil of Salt Lake in Tibet of China.</title>
        <authorList>
            <person name="Zhang X."/>
            <person name="Li A."/>
        </authorList>
    </citation>
    <scope>NUCLEOTIDE SEQUENCE [LARGE SCALE GENOMIC DNA]</scope>
    <source>
        <strain evidence="11 12">B3-2-R+30</strain>
    </source>
</reference>
<keyword evidence="4" id="KW-0146">Chitin degradation</keyword>
<dbReference type="InterPro" id="IPR017853">
    <property type="entry name" value="GH"/>
</dbReference>
<evidence type="ECO:0000256" key="9">
    <source>
        <dbReference type="SAM" id="SignalP"/>
    </source>
</evidence>
<keyword evidence="12" id="KW-1185">Reference proteome</keyword>
<evidence type="ECO:0000256" key="2">
    <source>
        <dbReference type="ARBA" id="ARBA00012729"/>
    </source>
</evidence>
<keyword evidence="6" id="KW-0119">Carbohydrate metabolism</keyword>
<dbReference type="PANTHER" id="PTHR11177:SF317">
    <property type="entry name" value="CHITINASE 12-RELATED"/>
    <property type="match status" value="1"/>
</dbReference>